<dbReference type="GO" id="GO:0046872">
    <property type="term" value="F:metal ion binding"/>
    <property type="evidence" value="ECO:0007669"/>
    <property type="project" value="UniProtKB-KW"/>
</dbReference>
<evidence type="ECO:0000259" key="4">
    <source>
        <dbReference type="Pfam" id="PF07687"/>
    </source>
</evidence>
<gene>
    <name evidence="5" type="ORF">WN59_13020</name>
</gene>
<dbReference type="RefSeq" id="WP_046580799.1">
    <property type="nucleotide sequence ID" value="NZ_LAYZ01000026.1"/>
</dbReference>
<dbReference type="Pfam" id="PF01546">
    <property type="entry name" value="Peptidase_M20"/>
    <property type="match status" value="1"/>
</dbReference>
<feature type="domain" description="Peptidase M20 dimerisation" evidence="4">
    <location>
        <begin position="190"/>
        <end position="347"/>
    </location>
</feature>
<dbReference type="EMBL" id="LAYZ01000026">
    <property type="protein sequence ID" value="KKK32958.1"/>
    <property type="molecule type" value="Genomic_DNA"/>
</dbReference>
<dbReference type="PATRIC" id="fig|1432562.3.peg.2614"/>
<reference evidence="5 6" key="1">
    <citation type="submission" date="2015-04" db="EMBL/GenBank/DDBJ databases">
        <title>Taxonomic description and genome sequence of Salinicoccus sediminis sp. nov., a novel hyper halotolerant bacterium isolated from marine sediment.</title>
        <authorList>
            <person name="Mathan Kumar R."/>
            <person name="Kaur G."/>
            <person name="Kumar N."/>
            <person name="Kumar A."/>
            <person name="Singh N.K."/>
            <person name="Kaur N."/>
            <person name="Mayilraj S."/>
        </authorList>
    </citation>
    <scope>NUCLEOTIDE SEQUENCE [LARGE SCALE GENOMIC DNA]</scope>
    <source>
        <strain evidence="5 6">SV-16</strain>
    </source>
</reference>
<dbReference type="STRING" id="1432562.WN59_13020"/>
<accession>A0A0M2SFA4</accession>
<evidence type="ECO:0000313" key="6">
    <source>
        <dbReference type="Proteomes" id="UP000034287"/>
    </source>
</evidence>
<dbReference type="InterPro" id="IPR002933">
    <property type="entry name" value="Peptidase_M20"/>
</dbReference>
<dbReference type="Pfam" id="PF07687">
    <property type="entry name" value="M20_dimer"/>
    <property type="match status" value="1"/>
</dbReference>
<dbReference type="InterPro" id="IPR051458">
    <property type="entry name" value="Cyt/Met_Dipeptidase"/>
</dbReference>
<dbReference type="SUPFAM" id="SSF55031">
    <property type="entry name" value="Bacterial exopeptidase dimerisation domain"/>
    <property type="match status" value="1"/>
</dbReference>
<dbReference type="Gene3D" id="3.30.70.360">
    <property type="match status" value="1"/>
</dbReference>
<dbReference type="InterPro" id="IPR011650">
    <property type="entry name" value="Peptidase_M20_dimer"/>
</dbReference>
<dbReference type="GO" id="GO:0008233">
    <property type="term" value="F:peptidase activity"/>
    <property type="evidence" value="ECO:0007669"/>
    <property type="project" value="UniProtKB-KW"/>
</dbReference>
<dbReference type="SUPFAM" id="SSF53187">
    <property type="entry name" value="Zn-dependent exopeptidases"/>
    <property type="match status" value="1"/>
</dbReference>
<evidence type="ECO:0000313" key="5">
    <source>
        <dbReference type="EMBL" id="KKK32958.1"/>
    </source>
</evidence>
<dbReference type="InterPro" id="IPR036264">
    <property type="entry name" value="Bact_exopeptidase_dim_dom"/>
</dbReference>
<dbReference type="NCBIfam" id="NF005034">
    <property type="entry name" value="PRK06446.1"/>
    <property type="match status" value="1"/>
</dbReference>
<sequence>MEFKRIIDENRETYMAELFEVLRQESISAEGRGIPECAELMAGKLKSAGIEDVEIIETEYNPVVCGEYHVSDDAKTMLIYGHYDVQPPDPLEEWVSPPFEPTIRDGRVYARGAGDNKGQIMAQILAVKTYIEAEGSLPINVKFVIEGEEETGSPNLPAFVEQHKEKLETDLVYTSDGPMLADGHPVVLLGVRGLLYVELTARGSQFDNHSGNKGNIARNPAWELMNLLSTMKDDNGRVLIEGFYDNVLPPTEKELELIDRLPFDLDDVSRNIGDDSIEFTKADYYRALCFEPTFNIAGFTSGYGGEGAKTIIPAEAKVKMDMRLVMDQDPDEIFERLRNHVEKHAPDVEVEKLGIMQPSRTSSELEFIEPIRRSAEKSFGREAFIQPSLGGSLPDAVWTKILGVPSVVVPYANIDEANHSPNENLVVEHFYKGIETTCRVISEIGELDQGYSI</sequence>
<keyword evidence="6" id="KW-1185">Reference proteome</keyword>
<dbReference type="Proteomes" id="UP000034287">
    <property type="component" value="Unassembled WGS sequence"/>
</dbReference>
<dbReference type="Gene3D" id="3.40.630.10">
    <property type="entry name" value="Zn peptidases"/>
    <property type="match status" value="1"/>
</dbReference>
<keyword evidence="3" id="KW-0378">Hydrolase</keyword>
<dbReference type="NCBIfam" id="NF006579">
    <property type="entry name" value="PRK09104.1"/>
    <property type="match status" value="1"/>
</dbReference>
<dbReference type="AlphaFoldDB" id="A0A0M2SFA4"/>
<keyword evidence="1" id="KW-0645">Protease</keyword>
<dbReference type="OrthoDB" id="9761532at2"/>
<name>A0A0M2SFA4_9STAP</name>
<protein>
    <submittedName>
        <fullName evidence="5">Deacylase</fullName>
    </submittedName>
</protein>
<dbReference type="PANTHER" id="PTHR43270">
    <property type="entry name" value="BETA-ALA-HIS DIPEPTIDASE"/>
    <property type="match status" value="1"/>
</dbReference>
<proteinExistence type="predicted"/>
<evidence type="ECO:0000256" key="2">
    <source>
        <dbReference type="ARBA" id="ARBA00022723"/>
    </source>
</evidence>
<dbReference type="PANTHER" id="PTHR43270:SF8">
    <property type="entry name" value="DI- AND TRIPEPTIDASE DUG2-RELATED"/>
    <property type="match status" value="1"/>
</dbReference>
<comment type="caution">
    <text evidence="5">The sequence shown here is derived from an EMBL/GenBank/DDBJ whole genome shotgun (WGS) entry which is preliminary data.</text>
</comment>
<keyword evidence="2" id="KW-0479">Metal-binding</keyword>
<organism evidence="5 6">
    <name type="scientific">Salinicoccus sediminis</name>
    <dbReference type="NCBI Taxonomy" id="1432562"/>
    <lineage>
        <taxon>Bacteria</taxon>
        <taxon>Bacillati</taxon>
        <taxon>Bacillota</taxon>
        <taxon>Bacilli</taxon>
        <taxon>Bacillales</taxon>
        <taxon>Staphylococcaceae</taxon>
        <taxon>Salinicoccus</taxon>
    </lineage>
</organism>
<evidence type="ECO:0000256" key="3">
    <source>
        <dbReference type="ARBA" id="ARBA00022801"/>
    </source>
</evidence>
<evidence type="ECO:0000256" key="1">
    <source>
        <dbReference type="ARBA" id="ARBA00022670"/>
    </source>
</evidence>
<dbReference type="GO" id="GO:0006508">
    <property type="term" value="P:proteolysis"/>
    <property type="evidence" value="ECO:0007669"/>
    <property type="project" value="UniProtKB-KW"/>
</dbReference>